<organism evidence="1 2">
    <name type="scientific">Moheibacter sediminis</name>
    <dbReference type="NCBI Taxonomy" id="1434700"/>
    <lineage>
        <taxon>Bacteria</taxon>
        <taxon>Pseudomonadati</taxon>
        <taxon>Bacteroidota</taxon>
        <taxon>Flavobacteriia</taxon>
        <taxon>Flavobacteriales</taxon>
        <taxon>Weeksellaceae</taxon>
        <taxon>Moheibacter</taxon>
    </lineage>
</organism>
<keyword evidence="2" id="KW-1185">Reference proteome</keyword>
<accession>A0A1W2B4Q6</accession>
<evidence type="ECO:0000313" key="1">
    <source>
        <dbReference type="EMBL" id="SMC67967.1"/>
    </source>
</evidence>
<name>A0A1W2B4Q6_9FLAO</name>
<proteinExistence type="predicted"/>
<protein>
    <submittedName>
        <fullName evidence="1">Uncharacterized protein</fullName>
    </submittedName>
</protein>
<gene>
    <name evidence="1" type="ORF">SAMN06296427_105268</name>
</gene>
<evidence type="ECO:0000313" key="2">
    <source>
        <dbReference type="Proteomes" id="UP000192393"/>
    </source>
</evidence>
<reference evidence="1 2" key="1">
    <citation type="submission" date="2017-04" db="EMBL/GenBank/DDBJ databases">
        <authorList>
            <person name="Afonso C.L."/>
            <person name="Miller P.J."/>
            <person name="Scott M.A."/>
            <person name="Spackman E."/>
            <person name="Goraichik I."/>
            <person name="Dimitrov K.M."/>
            <person name="Suarez D.L."/>
            <person name="Swayne D.E."/>
        </authorList>
    </citation>
    <scope>NUCLEOTIDE SEQUENCE [LARGE SCALE GENOMIC DNA]</scope>
    <source>
        <strain evidence="1 2">CGMCC 1.12708</strain>
    </source>
</reference>
<dbReference type="OrthoDB" id="2989458at2"/>
<dbReference type="EMBL" id="FWXS01000005">
    <property type="protein sequence ID" value="SMC67967.1"/>
    <property type="molecule type" value="Genomic_DNA"/>
</dbReference>
<dbReference type="AlphaFoldDB" id="A0A1W2B4Q6"/>
<dbReference type="Proteomes" id="UP000192393">
    <property type="component" value="Unassembled WGS sequence"/>
</dbReference>
<sequence length="80" mass="9273">MNYSSIAEKIIDLKNTDLALLDKLIQSRQLSNGYNEEMQELHNRNAGILNEIIDAIGYENYESKCRLPYDQFFIESTLLS</sequence>
<dbReference type="STRING" id="1434700.SAMN06296427_105268"/>
<dbReference type="RefSeq" id="WP_143736424.1">
    <property type="nucleotide sequence ID" value="NZ_FWXS01000005.1"/>
</dbReference>